<dbReference type="RefSeq" id="WP_218136428.1">
    <property type="nucleotide sequence ID" value="NZ_FNDJ01000049.1"/>
</dbReference>
<name>A0A1G9UNL0_9ACTN</name>
<proteinExistence type="predicted"/>
<sequence>MADVVAIPSHLAIPEVRSYMSVEAARDVISPDTPEPVAVEEQGRSGQSFVVDVVVCSGSSQRRAAAAGQDIYAVTAPLAVEAVARILTGRTRTTGVASAGAIFDAPDCLVALSPHITWCSRWSGRNSRKAV</sequence>
<keyword evidence="2" id="KW-1185">Reference proteome</keyword>
<dbReference type="EMBL" id="FNDJ01000049">
    <property type="protein sequence ID" value="SDM61499.1"/>
    <property type="molecule type" value="Genomic_DNA"/>
</dbReference>
<organism evidence="1 2">
    <name type="scientific">Nonomuraea jiangxiensis</name>
    <dbReference type="NCBI Taxonomy" id="633440"/>
    <lineage>
        <taxon>Bacteria</taxon>
        <taxon>Bacillati</taxon>
        <taxon>Actinomycetota</taxon>
        <taxon>Actinomycetes</taxon>
        <taxon>Streptosporangiales</taxon>
        <taxon>Streptosporangiaceae</taxon>
        <taxon>Nonomuraea</taxon>
    </lineage>
</organism>
<dbReference type="Proteomes" id="UP000199202">
    <property type="component" value="Unassembled WGS sequence"/>
</dbReference>
<dbReference type="AlphaFoldDB" id="A0A1G9UNL0"/>
<dbReference type="STRING" id="633440.SAMN05421869_14932"/>
<evidence type="ECO:0000313" key="1">
    <source>
        <dbReference type="EMBL" id="SDM61499.1"/>
    </source>
</evidence>
<gene>
    <name evidence="1" type="ORF">SAMN05421869_14932</name>
</gene>
<evidence type="ECO:0000313" key="2">
    <source>
        <dbReference type="Proteomes" id="UP000199202"/>
    </source>
</evidence>
<protein>
    <submittedName>
        <fullName evidence="1">Uncharacterized protein</fullName>
    </submittedName>
</protein>
<accession>A0A1G9UNL0</accession>
<reference evidence="1 2" key="1">
    <citation type="submission" date="2016-10" db="EMBL/GenBank/DDBJ databases">
        <authorList>
            <person name="de Groot N.N."/>
        </authorList>
    </citation>
    <scope>NUCLEOTIDE SEQUENCE [LARGE SCALE GENOMIC DNA]</scope>
    <source>
        <strain evidence="1 2">CGMCC 4.6533</strain>
    </source>
</reference>